<dbReference type="OrthoDB" id="5573849at2"/>
<accession>A0A379IJS3</accession>
<protein>
    <submittedName>
        <fullName evidence="1">Uncharacterized protein</fullName>
    </submittedName>
</protein>
<dbReference type="RefSeq" id="WP_115284383.1">
    <property type="nucleotide sequence ID" value="NZ_UGUS01000002.1"/>
</dbReference>
<evidence type="ECO:0000313" key="1">
    <source>
        <dbReference type="EMBL" id="SUD33666.1"/>
    </source>
</evidence>
<dbReference type="Proteomes" id="UP000255125">
    <property type="component" value="Unassembled WGS sequence"/>
</dbReference>
<evidence type="ECO:0000313" key="2">
    <source>
        <dbReference type="Proteomes" id="UP000255125"/>
    </source>
</evidence>
<dbReference type="AlphaFoldDB" id="A0A379IJS3"/>
<reference evidence="1 2" key="1">
    <citation type="submission" date="2018-06" db="EMBL/GenBank/DDBJ databases">
        <authorList>
            <consortium name="Pathogen Informatics"/>
            <person name="Doyle S."/>
        </authorList>
    </citation>
    <scope>NUCLEOTIDE SEQUENCE [LARGE SCALE GENOMIC DNA]</scope>
    <source>
        <strain evidence="1 2">NCTC10392</strain>
    </source>
</reference>
<name>A0A379IJS3_PSEFL</name>
<gene>
    <name evidence="1" type="ORF">NCTC10392_05065</name>
</gene>
<proteinExistence type="predicted"/>
<sequence>MAKITRLQDLPGWFDLKKYKGAESFRAFEWMKQLERRSDLLRHYPGGDSSQDVPEFLQDTLYMTWQRGMEEGASQIWENPIEDQPENMPNQWISDSPCLPVKPVSVNDLAWQMARDKQAVRDGKVKKSQYHKWAAINSEIQPLPDRPPAIPLLHGVLPSDQATPLSIDFYKGALASPVIQVDLSVPDTVLKKAFAAWLDKARDEQSCGPKGKNKMYERWVRYGLLPYLDLRIWELMTDNHIKRSVMADAVGYVKGDSSFNNTVVPLATGLMRDLSELTALAAVEAVTQAPADSVVFED</sequence>
<dbReference type="Pfam" id="PF19924">
    <property type="entry name" value="DUF6387"/>
    <property type="match status" value="1"/>
</dbReference>
<organism evidence="1 2">
    <name type="scientific">Pseudomonas fluorescens</name>
    <dbReference type="NCBI Taxonomy" id="294"/>
    <lineage>
        <taxon>Bacteria</taxon>
        <taxon>Pseudomonadati</taxon>
        <taxon>Pseudomonadota</taxon>
        <taxon>Gammaproteobacteria</taxon>
        <taxon>Pseudomonadales</taxon>
        <taxon>Pseudomonadaceae</taxon>
        <taxon>Pseudomonas</taxon>
    </lineage>
</organism>
<dbReference type="InterPro" id="IPR045664">
    <property type="entry name" value="DUF6387"/>
</dbReference>
<dbReference type="EMBL" id="UGUS01000002">
    <property type="protein sequence ID" value="SUD33666.1"/>
    <property type="molecule type" value="Genomic_DNA"/>
</dbReference>